<evidence type="ECO:0000259" key="6">
    <source>
        <dbReference type="Pfam" id="PF01694"/>
    </source>
</evidence>
<feature type="transmembrane region" description="Helical" evidence="5">
    <location>
        <begin position="183"/>
        <end position="203"/>
    </location>
</feature>
<name>A0AAW9RBS0_9GAMM</name>
<keyword evidence="4 5" id="KW-0472">Membrane</keyword>
<dbReference type="EMBL" id="JAZHOG010000004">
    <property type="protein sequence ID" value="MEJ8567518.1"/>
    <property type="molecule type" value="Genomic_DNA"/>
</dbReference>
<dbReference type="RefSeq" id="WP_354694837.1">
    <property type="nucleotide sequence ID" value="NZ_JAZHOG010000004.1"/>
</dbReference>
<comment type="subcellular location">
    <subcellularLocation>
        <location evidence="1">Membrane</location>
        <topology evidence="1">Multi-pass membrane protein</topology>
    </subcellularLocation>
</comment>
<gene>
    <name evidence="7" type="ORF">V3330_07760</name>
</gene>
<dbReference type="InterPro" id="IPR050925">
    <property type="entry name" value="Rhomboid_protease_S54"/>
</dbReference>
<evidence type="ECO:0000256" key="2">
    <source>
        <dbReference type="ARBA" id="ARBA00022692"/>
    </source>
</evidence>
<evidence type="ECO:0000256" key="4">
    <source>
        <dbReference type="ARBA" id="ARBA00023136"/>
    </source>
</evidence>
<keyword evidence="7" id="KW-0645">Protease</keyword>
<dbReference type="SUPFAM" id="SSF144091">
    <property type="entry name" value="Rhomboid-like"/>
    <property type="match status" value="1"/>
</dbReference>
<accession>A0AAW9RBS0</accession>
<dbReference type="Pfam" id="PF01694">
    <property type="entry name" value="Rhomboid"/>
    <property type="match status" value="1"/>
</dbReference>
<dbReference type="GO" id="GO:0004252">
    <property type="term" value="F:serine-type endopeptidase activity"/>
    <property type="evidence" value="ECO:0007669"/>
    <property type="project" value="InterPro"/>
</dbReference>
<feature type="transmembrane region" description="Helical" evidence="5">
    <location>
        <begin position="116"/>
        <end position="134"/>
    </location>
</feature>
<feature type="transmembrane region" description="Helical" evidence="5">
    <location>
        <begin position="47"/>
        <end position="77"/>
    </location>
</feature>
<feature type="domain" description="Peptidase S54 rhomboid" evidence="6">
    <location>
        <begin position="54"/>
        <end position="201"/>
    </location>
</feature>
<proteinExistence type="predicted"/>
<dbReference type="PANTHER" id="PTHR43731:SF26">
    <property type="entry name" value="RHOMBOID-LIKE PROTEIN 10, CHLOROPLASTIC"/>
    <property type="match status" value="1"/>
</dbReference>
<dbReference type="EC" id="3.4.21.-" evidence="7"/>
<keyword evidence="3 5" id="KW-1133">Transmembrane helix</keyword>
<evidence type="ECO:0000313" key="7">
    <source>
        <dbReference type="EMBL" id="MEJ8567518.1"/>
    </source>
</evidence>
<evidence type="ECO:0000256" key="3">
    <source>
        <dbReference type="ARBA" id="ARBA00022989"/>
    </source>
</evidence>
<feature type="transmembrane region" description="Helical" evidence="5">
    <location>
        <begin position="146"/>
        <end position="171"/>
    </location>
</feature>
<feature type="transmembrane region" description="Helical" evidence="5">
    <location>
        <begin position="89"/>
        <end position="110"/>
    </location>
</feature>
<dbReference type="InterPro" id="IPR035952">
    <property type="entry name" value="Rhomboid-like_sf"/>
</dbReference>
<organism evidence="7 8">
    <name type="scientific">Elongatibacter sediminis</name>
    <dbReference type="NCBI Taxonomy" id="3119006"/>
    <lineage>
        <taxon>Bacteria</taxon>
        <taxon>Pseudomonadati</taxon>
        <taxon>Pseudomonadota</taxon>
        <taxon>Gammaproteobacteria</taxon>
        <taxon>Chromatiales</taxon>
        <taxon>Wenzhouxiangellaceae</taxon>
        <taxon>Elongatibacter</taxon>
    </lineage>
</organism>
<dbReference type="GO" id="GO:0006508">
    <property type="term" value="P:proteolysis"/>
    <property type="evidence" value="ECO:0007669"/>
    <property type="project" value="UniProtKB-KW"/>
</dbReference>
<evidence type="ECO:0000313" key="8">
    <source>
        <dbReference type="Proteomes" id="UP001359886"/>
    </source>
</evidence>
<keyword evidence="7" id="KW-0378">Hydrolase</keyword>
<sequence length="208" mass="22402">MTISVLCLALLGLYFGVDPRVQQAMIDLGGMKPSQVEVVFERPFHAWLHYPAVTLLSSVFLHASGVHLAGNLAYLWVFGLPVEQRIGTFAMIVLFLAGGTLANIIVALQLGSLETPIIGASGAVSAVVGAYLGLFPSRRIGMFLPLGLYLQFAQVPSILVIGSWFTLQLLYTVFGPINAAVAWWTHLAGFALGLSIALIYRAIVQFRG</sequence>
<dbReference type="PANTHER" id="PTHR43731">
    <property type="entry name" value="RHOMBOID PROTEASE"/>
    <property type="match status" value="1"/>
</dbReference>
<dbReference type="Proteomes" id="UP001359886">
    <property type="component" value="Unassembled WGS sequence"/>
</dbReference>
<evidence type="ECO:0000256" key="5">
    <source>
        <dbReference type="SAM" id="Phobius"/>
    </source>
</evidence>
<protein>
    <submittedName>
        <fullName evidence="7">Rhomboid family intramembrane serine protease</fullName>
        <ecNumber evidence="7">3.4.21.-</ecNumber>
    </submittedName>
</protein>
<dbReference type="GO" id="GO:0016020">
    <property type="term" value="C:membrane"/>
    <property type="evidence" value="ECO:0007669"/>
    <property type="project" value="UniProtKB-SubCell"/>
</dbReference>
<dbReference type="InterPro" id="IPR022764">
    <property type="entry name" value="Peptidase_S54_rhomboid_dom"/>
</dbReference>
<comment type="caution">
    <text evidence="7">The sequence shown here is derived from an EMBL/GenBank/DDBJ whole genome shotgun (WGS) entry which is preliminary data.</text>
</comment>
<dbReference type="Gene3D" id="1.20.1540.10">
    <property type="entry name" value="Rhomboid-like"/>
    <property type="match status" value="1"/>
</dbReference>
<evidence type="ECO:0000256" key="1">
    <source>
        <dbReference type="ARBA" id="ARBA00004141"/>
    </source>
</evidence>
<keyword evidence="8" id="KW-1185">Reference proteome</keyword>
<keyword evidence="2 5" id="KW-0812">Transmembrane</keyword>
<dbReference type="AlphaFoldDB" id="A0AAW9RBS0"/>
<reference evidence="7 8" key="1">
    <citation type="submission" date="2024-02" db="EMBL/GenBank/DDBJ databases">
        <title>A novel Wenzhouxiangellaceae bacterium, isolated from coastal sediments.</title>
        <authorList>
            <person name="Du Z.-J."/>
            <person name="Ye Y.-Q."/>
            <person name="Zhang X.-Y."/>
        </authorList>
    </citation>
    <scope>NUCLEOTIDE SEQUENCE [LARGE SCALE GENOMIC DNA]</scope>
    <source>
        <strain evidence="7 8">CH-27</strain>
    </source>
</reference>